<comment type="caution">
    <text evidence="2">The sequence shown here is derived from an EMBL/GenBank/DDBJ whole genome shotgun (WGS) entry which is preliminary data.</text>
</comment>
<feature type="region of interest" description="Disordered" evidence="1">
    <location>
        <begin position="93"/>
        <end position="215"/>
    </location>
</feature>
<feature type="region of interest" description="Disordered" evidence="1">
    <location>
        <begin position="298"/>
        <end position="324"/>
    </location>
</feature>
<evidence type="ECO:0000256" key="1">
    <source>
        <dbReference type="SAM" id="MobiDB-lite"/>
    </source>
</evidence>
<feature type="region of interest" description="Disordered" evidence="1">
    <location>
        <begin position="1"/>
        <end position="56"/>
    </location>
</feature>
<evidence type="ECO:0000313" key="2">
    <source>
        <dbReference type="EMBL" id="KAJ8782453.1"/>
    </source>
</evidence>
<accession>A0AB34GT30</accession>
<feature type="compositionally biased region" description="Basic and acidic residues" evidence="1">
    <location>
        <begin position="18"/>
        <end position="31"/>
    </location>
</feature>
<protein>
    <submittedName>
        <fullName evidence="2">Uncharacterized protein</fullName>
    </submittedName>
</protein>
<dbReference type="AlphaFoldDB" id="A0AB34GT30"/>
<feature type="compositionally biased region" description="Basic residues" evidence="1">
    <location>
        <begin position="197"/>
        <end position="208"/>
    </location>
</feature>
<keyword evidence="3" id="KW-1185">Reference proteome</keyword>
<reference evidence="2 3" key="1">
    <citation type="submission" date="2022-11" db="EMBL/GenBank/DDBJ databases">
        <title>Whole genome sequence of Eschrichtius robustus ER-17-0199.</title>
        <authorList>
            <person name="Bruniche-Olsen A."/>
            <person name="Black A.N."/>
            <person name="Fields C.J."/>
            <person name="Walden K."/>
            <person name="Dewoody J.A."/>
        </authorList>
    </citation>
    <scope>NUCLEOTIDE SEQUENCE [LARGE SCALE GENOMIC DNA]</scope>
    <source>
        <strain evidence="2">ER-17-0199</strain>
        <tissue evidence="2">Blubber</tissue>
    </source>
</reference>
<name>A0AB34GT30_ESCRO</name>
<feature type="compositionally biased region" description="Basic and acidic residues" evidence="1">
    <location>
        <begin position="96"/>
        <end position="107"/>
    </location>
</feature>
<organism evidence="2 3">
    <name type="scientific">Eschrichtius robustus</name>
    <name type="common">California gray whale</name>
    <name type="synonym">Eschrichtius gibbosus</name>
    <dbReference type="NCBI Taxonomy" id="9764"/>
    <lineage>
        <taxon>Eukaryota</taxon>
        <taxon>Metazoa</taxon>
        <taxon>Chordata</taxon>
        <taxon>Craniata</taxon>
        <taxon>Vertebrata</taxon>
        <taxon>Euteleostomi</taxon>
        <taxon>Mammalia</taxon>
        <taxon>Eutheria</taxon>
        <taxon>Laurasiatheria</taxon>
        <taxon>Artiodactyla</taxon>
        <taxon>Whippomorpha</taxon>
        <taxon>Cetacea</taxon>
        <taxon>Mysticeti</taxon>
        <taxon>Eschrichtiidae</taxon>
        <taxon>Eschrichtius</taxon>
    </lineage>
</organism>
<feature type="compositionally biased region" description="Low complexity" evidence="1">
    <location>
        <begin position="164"/>
        <end position="173"/>
    </location>
</feature>
<gene>
    <name evidence="2" type="ORF">J1605_010161</name>
</gene>
<proteinExistence type="predicted"/>
<feature type="compositionally biased region" description="Basic and acidic residues" evidence="1">
    <location>
        <begin position="299"/>
        <end position="312"/>
    </location>
</feature>
<dbReference type="Proteomes" id="UP001159641">
    <property type="component" value="Unassembled WGS sequence"/>
</dbReference>
<sequence>MDALAQKQARIRLSGPKNQEKGGEPSRRTQARDTSALRLPITPKIKESLKRKSQICTPRTCQRPRLLLPARSGTRQDCPGTVQKVCATTALGTASKGERAPRRDRDSPLCSRLGPGPPHPAPSLQRRPGKKVRGGRRSERNFPTVRQPVAEPRRSWAPPPPNPRLRGSAGGARAEAEPNLPGRPRGARVRPGPCPRRQPRPFPRRGGRQVRGGGGLGCAAAPAPVAKIPKIHAWGFPGDAVVENLPASAGDMGSSPGLGRSHMPRSSWAHEPQLLSLRFWSLCSPAREAVIVRGPRTAMKSDPRLPRLEKALAQKRRPNTAINK</sequence>
<dbReference type="EMBL" id="JAIQCJ010002112">
    <property type="protein sequence ID" value="KAJ8782453.1"/>
    <property type="molecule type" value="Genomic_DNA"/>
</dbReference>
<evidence type="ECO:0000313" key="3">
    <source>
        <dbReference type="Proteomes" id="UP001159641"/>
    </source>
</evidence>